<accession>A0ABV1FSY7</accession>
<evidence type="ECO:0008006" key="4">
    <source>
        <dbReference type="Google" id="ProtNLM"/>
    </source>
</evidence>
<feature type="transmembrane region" description="Helical" evidence="1">
    <location>
        <begin position="46"/>
        <end position="65"/>
    </location>
</feature>
<keyword evidence="1" id="KW-0812">Transmembrane</keyword>
<reference evidence="2 3" key="1">
    <citation type="submission" date="2024-04" db="EMBL/GenBank/DDBJ databases">
        <title>Human intestinal bacterial collection.</title>
        <authorList>
            <person name="Pauvert C."/>
            <person name="Hitch T.C.A."/>
            <person name="Clavel T."/>
        </authorList>
    </citation>
    <scope>NUCLEOTIDE SEQUENCE [LARGE SCALE GENOMIC DNA]</scope>
    <source>
        <strain evidence="2 3">CLA-AA-H145</strain>
    </source>
</reference>
<comment type="caution">
    <text evidence="2">The sequence shown here is derived from an EMBL/GenBank/DDBJ whole genome shotgun (WGS) entry which is preliminary data.</text>
</comment>
<sequence>MILKRKIDLLLAKSNGAQLMWLLGLSVASLAIAIVVAQWVFDDGTIVWQDVVAVFLDPGCFGGAGAHDWFRLILALLSVFLFSALLVSVFTNLFENIREAAQVGERRYALRGHVLILGHCAQLPVMVRALNAQGRTVVVVDEERPEVDANFIFYKAARHSHADLATIGAERAAAIYVMGDADDPAHDTKNLKALAILDDLCRQAPQPVHCYVTLADYATIEVLQYQRKAGATGQLLVDTVNAYEYEAEQLLVGDTSPASGADSATASPAPSEAFLPVLRQGDERRAHIVIIGTGAMAQSVAYTVAHLCHYPNYAEGGRRTRITFIGEGMEAWQQHLVASRPALFALSHHTLVQADGHVVAHAPEGADFLDVEWQFVDAAPSAPMARRLLTPTPHEVLRVVVCQGDERQAINTALHLPRAVYGAAKLAVWLKRPSELVRRANLTGMYGHIEILGQGRGMQADPLFLRRSLRGMRVNFVYHRAYVNPQATDERQAWYAISEADKYSSIICGNALLVRQWCFEGHNHSEADRRAAYEAEHRRWVMSELIMGFRPAATTNKKVFEHADLVPFEELSAEEQGKDAILIDAMPYILYNVEC</sequence>
<evidence type="ECO:0000313" key="3">
    <source>
        <dbReference type="Proteomes" id="UP001487296"/>
    </source>
</evidence>
<organism evidence="2 3">
    <name type="scientific">Hallella faecis</name>
    <dbReference type="NCBI Taxonomy" id="2841596"/>
    <lineage>
        <taxon>Bacteria</taxon>
        <taxon>Pseudomonadati</taxon>
        <taxon>Bacteroidota</taxon>
        <taxon>Bacteroidia</taxon>
        <taxon>Bacteroidales</taxon>
        <taxon>Prevotellaceae</taxon>
        <taxon>Hallella</taxon>
    </lineage>
</organism>
<dbReference type="Gene3D" id="3.40.50.720">
    <property type="entry name" value="NAD(P)-binding Rossmann-like Domain"/>
    <property type="match status" value="1"/>
</dbReference>
<keyword evidence="1" id="KW-0472">Membrane</keyword>
<proteinExistence type="predicted"/>
<feature type="transmembrane region" description="Helical" evidence="1">
    <location>
        <begin position="72"/>
        <end position="94"/>
    </location>
</feature>
<keyword evidence="3" id="KW-1185">Reference proteome</keyword>
<dbReference type="Proteomes" id="UP001487296">
    <property type="component" value="Unassembled WGS sequence"/>
</dbReference>
<evidence type="ECO:0000256" key="1">
    <source>
        <dbReference type="SAM" id="Phobius"/>
    </source>
</evidence>
<dbReference type="Gene3D" id="6.20.350.10">
    <property type="match status" value="1"/>
</dbReference>
<feature type="transmembrane region" description="Helical" evidence="1">
    <location>
        <begin position="21"/>
        <end position="40"/>
    </location>
</feature>
<name>A0ABV1FSY7_9BACT</name>
<protein>
    <recommendedName>
        <fullName evidence="4">RCK N-terminal domain-containing protein</fullName>
    </recommendedName>
</protein>
<keyword evidence="1" id="KW-1133">Transmembrane helix</keyword>
<dbReference type="RefSeq" id="WP_215760597.1">
    <property type="nucleotide sequence ID" value="NZ_JAHKBE010000054.1"/>
</dbReference>
<gene>
    <name evidence="2" type="ORF">AAAT34_10795</name>
</gene>
<evidence type="ECO:0000313" key="2">
    <source>
        <dbReference type="EMBL" id="MEQ2487522.1"/>
    </source>
</evidence>
<dbReference type="EMBL" id="JBBNFP010000053">
    <property type="protein sequence ID" value="MEQ2487522.1"/>
    <property type="molecule type" value="Genomic_DNA"/>
</dbReference>